<evidence type="ECO:0000313" key="3">
    <source>
        <dbReference type="Proteomes" id="UP000005361"/>
    </source>
</evidence>
<dbReference type="GO" id="GO:0006935">
    <property type="term" value="P:chemotaxis"/>
    <property type="evidence" value="ECO:0007669"/>
    <property type="project" value="InterPro"/>
</dbReference>
<proteinExistence type="predicted"/>
<accession>I8TR33</accession>
<dbReference type="STRING" id="1192197.JBW_00397"/>
<evidence type="ECO:0000259" key="1">
    <source>
        <dbReference type="PROSITE" id="PS50851"/>
    </source>
</evidence>
<dbReference type="Pfam" id="PF01584">
    <property type="entry name" value="CheW"/>
    <property type="match status" value="1"/>
</dbReference>
<protein>
    <submittedName>
        <fullName evidence="2">CheW protein</fullName>
    </submittedName>
</protein>
<dbReference type="KEGG" id="pft:JBW_00397"/>
<dbReference type="GO" id="GO:0005829">
    <property type="term" value="C:cytosol"/>
    <property type="evidence" value="ECO:0007669"/>
    <property type="project" value="TreeGrafter"/>
</dbReference>
<organism evidence="2 3">
    <name type="scientific">Pelosinus fermentans JBW45</name>
    <dbReference type="NCBI Taxonomy" id="1192197"/>
    <lineage>
        <taxon>Bacteria</taxon>
        <taxon>Bacillati</taxon>
        <taxon>Bacillota</taxon>
        <taxon>Negativicutes</taxon>
        <taxon>Selenomonadales</taxon>
        <taxon>Sporomusaceae</taxon>
        <taxon>Pelosinus</taxon>
    </lineage>
</organism>
<dbReference type="Gene3D" id="2.40.50.180">
    <property type="entry name" value="CheA-289, Domain 4"/>
    <property type="match status" value="1"/>
</dbReference>
<dbReference type="PANTHER" id="PTHR22617:SF23">
    <property type="entry name" value="CHEMOTAXIS PROTEIN CHEW"/>
    <property type="match status" value="1"/>
</dbReference>
<sequence length="147" mass="16563">MSVQLVVFALGTDEYGIDISTINGILRAKKFKIQSLPDTDKSIEGIINLRGQINYIFNLRTKFNLVKKEFLEESKFIMLNVNGSTTGCIVDEVTDIVKLDDQDIQLAPEFINTCSSSYITGIGKLEDRMIIILDPQKIFAKEINLIE</sequence>
<dbReference type="Proteomes" id="UP000005361">
    <property type="component" value="Chromosome"/>
</dbReference>
<dbReference type="OrthoDB" id="9794382at2"/>
<gene>
    <name evidence="2" type="ORF">JBW_00397</name>
</gene>
<reference evidence="2 3" key="1">
    <citation type="journal article" date="2015" name="Genome Announc.">
        <title>Complete Genome Sequence of Pelosinus fermentans JBW45, a Member of a Remarkably Competitive Group of Negativicutes in the Firmicutes Phylum.</title>
        <authorList>
            <person name="De Leon K.B."/>
            <person name="Utturkar S.M."/>
            <person name="Camilleri L.B."/>
            <person name="Elias D.A."/>
            <person name="Arkin A.P."/>
            <person name="Fields M.W."/>
            <person name="Brown S.D."/>
            <person name="Wall J.D."/>
        </authorList>
    </citation>
    <scope>NUCLEOTIDE SEQUENCE [LARGE SCALE GENOMIC DNA]</scope>
    <source>
        <strain evidence="2 3">JBW45</strain>
    </source>
</reference>
<dbReference type="SUPFAM" id="SSF50341">
    <property type="entry name" value="CheW-like"/>
    <property type="match status" value="1"/>
</dbReference>
<dbReference type="HOGENOM" id="CLU_048995_3_0_9"/>
<dbReference type="PROSITE" id="PS50851">
    <property type="entry name" value="CHEW"/>
    <property type="match status" value="1"/>
</dbReference>
<name>I8TR33_9FIRM</name>
<dbReference type="SMART" id="SM00260">
    <property type="entry name" value="CheW"/>
    <property type="match status" value="1"/>
</dbReference>
<evidence type="ECO:0000313" key="2">
    <source>
        <dbReference type="EMBL" id="AJQ25749.1"/>
    </source>
</evidence>
<dbReference type="GO" id="GO:0007165">
    <property type="term" value="P:signal transduction"/>
    <property type="evidence" value="ECO:0007669"/>
    <property type="project" value="InterPro"/>
</dbReference>
<dbReference type="InterPro" id="IPR002545">
    <property type="entry name" value="CheW-lke_dom"/>
</dbReference>
<dbReference type="RefSeq" id="WP_007958556.1">
    <property type="nucleotide sequence ID" value="NZ_CP010978.1"/>
</dbReference>
<dbReference type="AlphaFoldDB" id="I8TR33"/>
<dbReference type="InterPro" id="IPR039315">
    <property type="entry name" value="CheW"/>
</dbReference>
<dbReference type="Gene3D" id="2.30.30.40">
    <property type="entry name" value="SH3 Domains"/>
    <property type="match status" value="1"/>
</dbReference>
<dbReference type="InterPro" id="IPR036061">
    <property type="entry name" value="CheW-like_dom_sf"/>
</dbReference>
<dbReference type="EMBL" id="CP010978">
    <property type="protein sequence ID" value="AJQ25749.1"/>
    <property type="molecule type" value="Genomic_DNA"/>
</dbReference>
<reference evidence="3" key="2">
    <citation type="submission" date="2015-02" db="EMBL/GenBank/DDBJ databases">
        <title>Complete Genome Sequence of Pelosinus fermentans JBW45.</title>
        <authorList>
            <person name="De Leon K.B."/>
            <person name="Utturkar S.M."/>
            <person name="Camilleri L.B."/>
            <person name="Arkin A.P."/>
            <person name="Fields M.W."/>
            <person name="Brown S.D."/>
            <person name="Wall J.D."/>
        </authorList>
    </citation>
    <scope>NUCLEOTIDE SEQUENCE [LARGE SCALE GENOMIC DNA]</scope>
    <source>
        <strain evidence="3">JBW45</strain>
    </source>
</reference>
<feature type="domain" description="CheW-like" evidence="1">
    <location>
        <begin position="2"/>
        <end position="144"/>
    </location>
</feature>
<dbReference type="PANTHER" id="PTHR22617">
    <property type="entry name" value="CHEMOTAXIS SENSOR HISTIDINE KINASE-RELATED"/>
    <property type="match status" value="1"/>
</dbReference>